<dbReference type="SFLD" id="SFLDG01129">
    <property type="entry name" value="C1.5:_HAD__Beta-PGM__Phosphata"/>
    <property type="match status" value="1"/>
</dbReference>
<dbReference type="InterPro" id="IPR051540">
    <property type="entry name" value="S-2-haloacid_dehalogenase"/>
</dbReference>
<name>A0ABQ6BGI6_9CAUL</name>
<protein>
    <submittedName>
        <fullName evidence="2">Haloacid dehalogenase</fullName>
    </submittedName>
</protein>
<evidence type="ECO:0000313" key="2">
    <source>
        <dbReference type="EMBL" id="GLS01058.1"/>
    </source>
</evidence>
<dbReference type="PANTHER" id="PTHR43316">
    <property type="entry name" value="HYDROLASE, HALOACID DELAHOGENASE-RELATED"/>
    <property type="match status" value="1"/>
</dbReference>
<organism evidence="2 3">
    <name type="scientific">Brevundimonas denitrificans</name>
    <dbReference type="NCBI Taxonomy" id="1443434"/>
    <lineage>
        <taxon>Bacteria</taxon>
        <taxon>Pseudomonadati</taxon>
        <taxon>Pseudomonadota</taxon>
        <taxon>Alphaproteobacteria</taxon>
        <taxon>Caulobacterales</taxon>
        <taxon>Caulobacteraceae</taxon>
        <taxon>Brevundimonas</taxon>
    </lineage>
</organism>
<dbReference type="RefSeq" id="WP_284221909.1">
    <property type="nucleotide sequence ID" value="NZ_BSOY01000016.1"/>
</dbReference>
<gene>
    <name evidence="2" type="ORF">GCM10007859_10680</name>
</gene>
<dbReference type="Gene3D" id="3.40.50.1000">
    <property type="entry name" value="HAD superfamily/HAD-like"/>
    <property type="match status" value="1"/>
</dbReference>
<dbReference type="InterPro" id="IPR036412">
    <property type="entry name" value="HAD-like_sf"/>
</dbReference>
<dbReference type="SFLD" id="SFLDS00003">
    <property type="entry name" value="Haloacid_Dehalogenase"/>
    <property type="match status" value="1"/>
</dbReference>
<sequence>MSITTVGLDADDTLWHNETIFRLTHDRFVALLADHADRDTLEARLAETEKRNLRLYGYGVKGFTLSMIETAMELTGGEAPASVVREILAAGREMLAHPVETLPGVDEALAALSERYRLVLITKGDLLDQERKLAASGLGDLFAAVEIVSEKDHRTYDRVFARHGTGADEAVMAGNSMKSDVLPALEAGAFAVHIPYVITWAHELADAPENHARFGALNGISELPFWIRQRSGDD</sequence>
<dbReference type="SUPFAM" id="SSF56784">
    <property type="entry name" value="HAD-like"/>
    <property type="match status" value="1"/>
</dbReference>
<keyword evidence="1" id="KW-0378">Hydrolase</keyword>
<keyword evidence="3" id="KW-1185">Reference proteome</keyword>
<evidence type="ECO:0000256" key="1">
    <source>
        <dbReference type="ARBA" id="ARBA00022801"/>
    </source>
</evidence>
<dbReference type="EMBL" id="BSOY01000016">
    <property type="protein sequence ID" value="GLS01058.1"/>
    <property type="molecule type" value="Genomic_DNA"/>
</dbReference>
<reference evidence="3" key="1">
    <citation type="journal article" date="2019" name="Int. J. Syst. Evol. Microbiol.">
        <title>The Global Catalogue of Microorganisms (GCM) 10K type strain sequencing project: providing services to taxonomists for standard genome sequencing and annotation.</title>
        <authorList>
            <consortium name="The Broad Institute Genomics Platform"/>
            <consortium name="The Broad Institute Genome Sequencing Center for Infectious Disease"/>
            <person name="Wu L."/>
            <person name="Ma J."/>
        </authorList>
    </citation>
    <scope>NUCLEOTIDE SEQUENCE [LARGE SCALE GENOMIC DNA]</scope>
    <source>
        <strain evidence="3">NBRC 110107</strain>
    </source>
</reference>
<dbReference type="Gene3D" id="1.10.150.240">
    <property type="entry name" value="Putative phosphatase, domain 2"/>
    <property type="match status" value="1"/>
</dbReference>
<dbReference type="InterPro" id="IPR023214">
    <property type="entry name" value="HAD_sf"/>
</dbReference>
<proteinExistence type="predicted"/>
<dbReference type="CDD" id="cd07515">
    <property type="entry name" value="HAD-like"/>
    <property type="match status" value="1"/>
</dbReference>
<evidence type="ECO:0000313" key="3">
    <source>
        <dbReference type="Proteomes" id="UP001156921"/>
    </source>
</evidence>
<dbReference type="InterPro" id="IPR023198">
    <property type="entry name" value="PGP-like_dom2"/>
</dbReference>
<dbReference type="Pfam" id="PF00702">
    <property type="entry name" value="Hydrolase"/>
    <property type="match status" value="1"/>
</dbReference>
<comment type="caution">
    <text evidence="2">The sequence shown here is derived from an EMBL/GenBank/DDBJ whole genome shotgun (WGS) entry which is preliminary data.</text>
</comment>
<dbReference type="PANTHER" id="PTHR43316:SF8">
    <property type="entry name" value="HAD FAMILY HYDROLASE"/>
    <property type="match status" value="1"/>
</dbReference>
<dbReference type="Proteomes" id="UP001156921">
    <property type="component" value="Unassembled WGS sequence"/>
</dbReference>
<accession>A0ABQ6BGI6</accession>